<feature type="compositionally biased region" description="Polar residues" evidence="1">
    <location>
        <begin position="1"/>
        <end position="25"/>
    </location>
</feature>
<keyword evidence="2" id="KW-1133">Transmembrane helix</keyword>
<name>A0A0D9QCE2_PLAFR</name>
<dbReference type="GeneID" id="24270972"/>
<feature type="compositionally biased region" description="Low complexity" evidence="1">
    <location>
        <begin position="227"/>
        <end position="242"/>
    </location>
</feature>
<keyword evidence="2" id="KW-0812">Transmembrane</keyword>
<dbReference type="EMBL" id="KQ030435">
    <property type="protein sequence ID" value="KJP84710.1"/>
    <property type="molecule type" value="Genomic_DNA"/>
</dbReference>
<feature type="region of interest" description="Disordered" evidence="1">
    <location>
        <begin position="1"/>
        <end position="34"/>
    </location>
</feature>
<keyword evidence="4" id="KW-1185">Reference proteome</keyword>
<feature type="transmembrane region" description="Helical" evidence="2">
    <location>
        <begin position="321"/>
        <end position="342"/>
    </location>
</feature>
<protein>
    <submittedName>
        <fullName evidence="3">Uncharacterized protein</fullName>
    </submittedName>
</protein>
<evidence type="ECO:0000313" key="3">
    <source>
        <dbReference type="EMBL" id="KJP84710.1"/>
    </source>
</evidence>
<gene>
    <name evidence="3" type="ORF">AK88_05658</name>
</gene>
<evidence type="ECO:0000256" key="1">
    <source>
        <dbReference type="SAM" id="MobiDB-lite"/>
    </source>
</evidence>
<evidence type="ECO:0000256" key="2">
    <source>
        <dbReference type="SAM" id="Phobius"/>
    </source>
</evidence>
<accession>A0A0D9QCE2</accession>
<reference evidence="3 4" key="1">
    <citation type="submission" date="2014-03" db="EMBL/GenBank/DDBJ databases">
        <title>The Genome Sequence of Plasmodium fragile nilgiri.</title>
        <authorList>
            <consortium name="The Broad Institute Genomics Platform"/>
            <consortium name="The Broad Institute Genome Sequencing Center for Infectious Disease"/>
            <person name="Neafsey D."/>
            <person name="Duraisingh M."/>
            <person name="Young S.K."/>
            <person name="Zeng Q."/>
            <person name="Gargeya S."/>
            <person name="Abouelleil A."/>
            <person name="Alvarado L."/>
            <person name="Chapman S.B."/>
            <person name="Gainer-Dewar J."/>
            <person name="Goldberg J."/>
            <person name="Griggs A."/>
            <person name="Gujja S."/>
            <person name="Hansen M."/>
            <person name="Howarth C."/>
            <person name="Imamovic A."/>
            <person name="Larimer J."/>
            <person name="Pearson M."/>
            <person name="Poon T.W."/>
            <person name="Priest M."/>
            <person name="Roberts A."/>
            <person name="Saif S."/>
            <person name="Shea T."/>
            <person name="Sykes S."/>
            <person name="Wortman J."/>
            <person name="Nusbaum C."/>
            <person name="Birren B."/>
        </authorList>
    </citation>
    <scope>NUCLEOTIDE SEQUENCE [LARGE SCALE GENOMIC DNA]</scope>
    <source>
        <strain evidence="4">nilgiri</strain>
    </source>
</reference>
<evidence type="ECO:0000313" key="4">
    <source>
        <dbReference type="Proteomes" id="UP000054561"/>
    </source>
</evidence>
<proteinExistence type="predicted"/>
<dbReference type="OrthoDB" id="389507at2759"/>
<dbReference type="AlphaFoldDB" id="A0A0D9QCE2"/>
<dbReference type="RefSeq" id="XP_012338683.1">
    <property type="nucleotide sequence ID" value="XM_012483260.1"/>
</dbReference>
<dbReference type="Proteomes" id="UP000054561">
    <property type="component" value="Unassembled WGS sequence"/>
</dbReference>
<feature type="region of interest" description="Disordered" evidence="1">
    <location>
        <begin position="196"/>
        <end position="254"/>
    </location>
</feature>
<dbReference type="VEuPathDB" id="PlasmoDB:AK88_05658"/>
<feature type="compositionally biased region" description="Basic and acidic residues" evidence="1">
    <location>
        <begin position="212"/>
        <end position="226"/>
    </location>
</feature>
<sequence>MAHLNTISTSNVSQGTWQCRNGKTVDTSRKGNETHGTRAHVSLFFKKCAILFAVACIFLRHTDDVETQEEHVAKVQVYNRGARRLAKGSAAPSEDELELDPMVFEHYDGAYDDVEQPYEEDYACSPKRIYSDGQWEDEEDGTILKERKVVEYEIPQQVHYYGKWKIEHDAREEEVDNGDTLSADVAVAASVNKSRTSVSKVGEDGSLPPSKQNDKNSGKTKQEPKGSSDTGTSASTGSIGSTKNGKQNDAVKMKPGRDFSRRKLATYIIYRYSKFFVAAIVIYSIIMLAIGCMLALASAGIIQIVSAATFNTLATSCGLSASIWCAAGIALAAAAGGMGIGTKEKVPKKVLKHKISSEVPQNPEVLHKNQRYRSNRRHLTNHK</sequence>
<feature type="transmembrane region" description="Helical" evidence="2">
    <location>
        <begin position="275"/>
        <end position="301"/>
    </location>
</feature>
<organism evidence="3 4">
    <name type="scientific">Plasmodium fragile</name>
    <dbReference type="NCBI Taxonomy" id="5857"/>
    <lineage>
        <taxon>Eukaryota</taxon>
        <taxon>Sar</taxon>
        <taxon>Alveolata</taxon>
        <taxon>Apicomplexa</taxon>
        <taxon>Aconoidasida</taxon>
        <taxon>Haemosporida</taxon>
        <taxon>Plasmodiidae</taxon>
        <taxon>Plasmodium</taxon>
        <taxon>Plasmodium (Plasmodium)</taxon>
    </lineage>
</organism>
<keyword evidence="2" id="KW-0472">Membrane</keyword>